<keyword evidence="1" id="KW-0732">Signal</keyword>
<feature type="disulfide bond" evidence="6">
    <location>
        <begin position="437"/>
        <end position="454"/>
    </location>
</feature>
<dbReference type="GO" id="GO:0040017">
    <property type="term" value="P:positive regulation of locomotion"/>
    <property type="evidence" value="ECO:0007669"/>
    <property type="project" value="UniProtKB-ARBA"/>
</dbReference>
<dbReference type="FunFam" id="2.10.25.10:FF:000051">
    <property type="entry name" value="Laminin subunit alpha 4"/>
    <property type="match status" value="1"/>
</dbReference>
<evidence type="ECO:0000256" key="2">
    <source>
        <dbReference type="ARBA" id="ARBA00022737"/>
    </source>
</evidence>
<dbReference type="PANTHER" id="PTHR10574:SF435">
    <property type="entry name" value="LAMININ SUBUNIT GAMMA-1"/>
    <property type="match status" value="1"/>
</dbReference>
<dbReference type="PROSITE" id="PS51115">
    <property type="entry name" value="LAMININ_IVA"/>
    <property type="match status" value="1"/>
</dbReference>
<dbReference type="PANTHER" id="PTHR10574">
    <property type="entry name" value="NETRIN/LAMININ-RELATED"/>
    <property type="match status" value="1"/>
</dbReference>
<dbReference type="FunFam" id="2.10.25.10:FF:000105">
    <property type="entry name" value="laminin subunit gamma-1"/>
    <property type="match status" value="1"/>
</dbReference>
<keyword evidence="10" id="KW-1185">Reference proteome</keyword>
<accession>A0A7E4UTB1</accession>
<dbReference type="PRINTS" id="PR00011">
    <property type="entry name" value="EGFLAMININ"/>
</dbReference>
<keyword evidence="4" id="KW-0325">Glycoprotein</keyword>
<dbReference type="Pfam" id="PF00053">
    <property type="entry name" value="EGF_laminin"/>
    <property type="match status" value="6"/>
</dbReference>
<feature type="disulfide bond" evidence="6">
    <location>
        <begin position="435"/>
        <end position="447"/>
    </location>
</feature>
<dbReference type="SMART" id="SM00181">
    <property type="entry name" value="EGF"/>
    <property type="match status" value="6"/>
</dbReference>
<evidence type="ECO:0000256" key="1">
    <source>
        <dbReference type="ARBA" id="ARBA00022729"/>
    </source>
</evidence>
<dbReference type="PROSITE" id="PS50027">
    <property type="entry name" value="EGF_LAM_2"/>
    <property type="match status" value="4"/>
</dbReference>
<name>A0A7E4UTB1_PANRE</name>
<dbReference type="Pfam" id="PF24973">
    <property type="entry name" value="EGF_LMN_ATRN"/>
    <property type="match status" value="1"/>
</dbReference>
<dbReference type="Gene3D" id="2.10.25.10">
    <property type="entry name" value="Laminin"/>
    <property type="match status" value="6"/>
</dbReference>
<dbReference type="SMART" id="SM00180">
    <property type="entry name" value="EGF_Lam"/>
    <property type="match status" value="6"/>
</dbReference>
<dbReference type="GO" id="GO:0009887">
    <property type="term" value="P:animal organ morphogenesis"/>
    <property type="evidence" value="ECO:0007669"/>
    <property type="project" value="TreeGrafter"/>
</dbReference>
<dbReference type="CDD" id="cd00055">
    <property type="entry name" value="EGF_Lam"/>
    <property type="match status" value="5"/>
</dbReference>
<evidence type="ECO:0000256" key="6">
    <source>
        <dbReference type="PROSITE-ProRule" id="PRU00460"/>
    </source>
</evidence>
<dbReference type="InterPro" id="IPR056863">
    <property type="entry name" value="LMN_ATRN_NET-like_EGF"/>
</dbReference>
<dbReference type="SMART" id="SM00281">
    <property type="entry name" value="LamB"/>
    <property type="match status" value="1"/>
</dbReference>
<protein>
    <submittedName>
        <fullName evidence="11">Laminin EGF-like domain-containing protein</fullName>
    </submittedName>
</protein>
<organism evidence="10 11">
    <name type="scientific">Panagrellus redivivus</name>
    <name type="common">Microworm</name>
    <dbReference type="NCBI Taxonomy" id="6233"/>
    <lineage>
        <taxon>Eukaryota</taxon>
        <taxon>Metazoa</taxon>
        <taxon>Ecdysozoa</taxon>
        <taxon>Nematoda</taxon>
        <taxon>Chromadorea</taxon>
        <taxon>Rhabditida</taxon>
        <taxon>Tylenchina</taxon>
        <taxon>Panagrolaimomorpha</taxon>
        <taxon>Panagrolaimoidea</taxon>
        <taxon>Panagrolaimidae</taxon>
        <taxon>Panagrellus</taxon>
    </lineage>
</organism>
<feature type="coiled-coil region" evidence="7">
    <location>
        <begin position="786"/>
        <end position="827"/>
    </location>
</feature>
<dbReference type="WBParaSite" id="Pan_g12600.t1">
    <property type="protein sequence ID" value="Pan_g12600.t1"/>
    <property type="gene ID" value="Pan_g12600"/>
</dbReference>
<evidence type="ECO:0000256" key="4">
    <source>
        <dbReference type="ARBA" id="ARBA00023180"/>
    </source>
</evidence>
<dbReference type="FunFam" id="2.10.25.10:FF:000580">
    <property type="entry name" value="Wing blister, isoform B"/>
    <property type="match status" value="1"/>
</dbReference>
<feature type="disulfide bond" evidence="6">
    <location>
        <begin position="389"/>
        <end position="406"/>
    </location>
</feature>
<dbReference type="InterPro" id="IPR002049">
    <property type="entry name" value="LE_dom"/>
</dbReference>
<sequence length="1071" mass="118720">MDDWPVYFHASEKLLGDLKAAYAQEIDFIMRTHLPTAAASNKDIIITGANGQELYSPITGKVNELPWMTEQFFFFTLHESHWSPKLTPIEFIAVLSNVTSIKIRGTYSKGDVGFLYTFKINTATTVPTSPEALPVTFVESCQCPEGHVGQFCESCAPGYRRERKFGGTMSKCVKCDCHGHSDSCDAESGACICQHNTAGETCESCARGYYGNALNGTENDCKACGCLGDGPCLEVPEGGTVCTDCPVGYTGLRCEQCAAEFYGNPAENRSCLPCPCNENIDMNAIGNCDSLTGQCLKCIYNTMGFNCEHCAVGFFGNATSEFRNECLPCQCYAAGTKSSKINAETGVIECNRESGQCDCKPHVTGHLCNECESGYFNITSGKGCQKCECFAMGSLENTCDITTGQCKCKPGVTGQKCDQCAPNHYGFGLEGCKPCECDGFGSENATCNVQTGQCPCKANVEGRRCDQCSENRFNIRAGCMQCDDCYTIIQSRKNDIVTKISELHSGLDYWENNKVEITDEGLLKIISEQVENIKDLKQDAFEWLDPTSTRAIKDFKTVGNKTIKALAKLRNLNSDYENLNVEIDDLEVQLKEFNKIKSEYQFQLNQDIQRLEDTGFTAANLAAEKLQLYGQNASQLDDLSREAEYYAKIETAAVDKLRNMIHEVDTKSMTAYVEAYDAVHNDRITPRIHLLREQTEELAKLWNETLASAEASVNESESVHDKAARALAKANAITVPIVDVDLMIKNLNESSHGVTESHKLYGKVNNIGGLLHQPVHSKLAKGKELLKEISRYKDEQDRNLKDLNDQLIRAEKAKKAVIDTVNQAEADIAALEEFNKNGPLFKPEFLEALEFVESIQNDTDFAVKLTSDIENMLGTAEADSIAALEISERFARQIDNAVQELEANEAAVAKINDDIAETKGIINKLIHDIEKVNDAMMSLEALEEVKQQHQAAARNASLAELQVKRAQKALDKSEEDLNSMTISLAASKPPSAEEIAELEKQLKKTSKLFRSKKSRRDLKKLRKTKLTALRDEVKAEYEALEAELEQLRQNFAELPDKCFNIVRLENSNEHF</sequence>
<dbReference type="FunFam" id="2.10.25.10:FF:000067">
    <property type="entry name" value="Laminin subunit gamma 1"/>
    <property type="match status" value="1"/>
</dbReference>
<evidence type="ECO:0000259" key="8">
    <source>
        <dbReference type="PROSITE" id="PS50027"/>
    </source>
</evidence>
<proteinExistence type="predicted"/>
<comment type="caution">
    <text evidence="6">Lacks conserved residue(s) required for the propagation of feature annotation.</text>
</comment>
<dbReference type="GO" id="GO:0009888">
    <property type="term" value="P:tissue development"/>
    <property type="evidence" value="ECO:0007669"/>
    <property type="project" value="TreeGrafter"/>
</dbReference>
<keyword evidence="3 6" id="KW-1015">Disulfide bond</keyword>
<evidence type="ECO:0000256" key="5">
    <source>
        <dbReference type="ARBA" id="ARBA00023292"/>
    </source>
</evidence>
<feature type="domain" description="Laminin EGF-like" evidence="8">
    <location>
        <begin position="435"/>
        <end position="481"/>
    </location>
</feature>
<evidence type="ECO:0000313" key="10">
    <source>
        <dbReference type="Proteomes" id="UP000492821"/>
    </source>
</evidence>
<evidence type="ECO:0000256" key="3">
    <source>
        <dbReference type="ARBA" id="ARBA00023157"/>
    </source>
</evidence>
<reference evidence="11" key="2">
    <citation type="submission" date="2020-10" db="UniProtKB">
        <authorList>
            <consortium name="WormBaseParasite"/>
        </authorList>
    </citation>
    <scope>IDENTIFICATION</scope>
</reference>
<evidence type="ECO:0000313" key="11">
    <source>
        <dbReference type="WBParaSite" id="Pan_g12600.t1"/>
    </source>
</evidence>
<evidence type="ECO:0000259" key="9">
    <source>
        <dbReference type="PROSITE" id="PS51115"/>
    </source>
</evidence>
<feature type="disulfide bond" evidence="6">
    <location>
        <begin position="193"/>
        <end position="202"/>
    </location>
</feature>
<feature type="domain" description="Laminin EGF-like" evidence="8">
    <location>
        <begin position="175"/>
        <end position="223"/>
    </location>
</feature>
<dbReference type="FunFam" id="2.10.25.10:FF:000242">
    <property type="entry name" value="Laminin subunit alpha 1"/>
    <property type="match status" value="1"/>
</dbReference>
<reference evidence="10" key="1">
    <citation type="journal article" date="2013" name="Genetics">
        <title>The draft genome and transcriptome of Panagrellus redivivus are shaped by the harsh demands of a free-living lifestyle.</title>
        <authorList>
            <person name="Srinivasan J."/>
            <person name="Dillman A.R."/>
            <person name="Macchietto M.G."/>
            <person name="Heikkinen L."/>
            <person name="Lakso M."/>
            <person name="Fracchia K.M."/>
            <person name="Antoshechkin I."/>
            <person name="Mortazavi A."/>
            <person name="Wong G."/>
            <person name="Sternberg P.W."/>
        </authorList>
    </citation>
    <scope>NUCLEOTIDE SEQUENCE [LARGE SCALE GENOMIC DNA]</scope>
    <source>
        <strain evidence="10">MT8872</strain>
    </source>
</reference>
<evidence type="ECO:0000256" key="7">
    <source>
        <dbReference type="SAM" id="Coils"/>
    </source>
</evidence>
<dbReference type="InterPro" id="IPR050440">
    <property type="entry name" value="Laminin/Netrin_ECM"/>
</dbReference>
<dbReference type="SUPFAM" id="SSF90257">
    <property type="entry name" value="Myosin rod fragments"/>
    <property type="match status" value="1"/>
</dbReference>
<feature type="disulfide bond" evidence="6">
    <location>
        <begin position="456"/>
        <end position="465"/>
    </location>
</feature>
<feature type="domain" description="Laminin EGF-like" evidence="8">
    <location>
        <begin position="387"/>
        <end position="434"/>
    </location>
</feature>
<feature type="coiled-coil region" evidence="7">
    <location>
        <begin position="569"/>
        <end position="603"/>
    </location>
</feature>
<dbReference type="SUPFAM" id="SSF57196">
    <property type="entry name" value="EGF/Laminin"/>
    <property type="match status" value="6"/>
</dbReference>
<feature type="domain" description="Laminin IV type A" evidence="9">
    <location>
        <begin position="1"/>
        <end position="140"/>
    </location>
</feature>
<dbReference type="Proteomes" id="UP000492821">
    <property type="component" value="Unassembled WGS sequence"/>
</dbReference>
<dbReference type="PROSITE" id="PS01248">
    <property type="entry name" value="EGF_LAM_1"/>
    <property type="match status" value="3"/>
</dbReference>
<feature type="coiled-coil region" evidence="7">
    <location>
        <begin position="894"/>
        <end position="1057"/>
    </location>
</feature>
<keyword evidence="7" id="KW-0175">Coiled coil</keyword>
<dbReference type="AlphaFoldDB" id="A0A7E4UTB1"/>
<feature type="disulfide bond" evidence="6">
    <location>
        <begin position="359"/>
        <end position="368"/>
    </location>
</feature>
<keyword evidence="5 6" id="KW-0424">Laminin EGF-like domain</keyword>
<keyword evidence="2" id="KW-0677">Repeat</keyword>
<feature type="domain" description="Laminin EGF-like" evidence="8">
    <location>
        <begin position="329"/>
        <end position="386"/>
    </location>
</feature>
<feature type="disulfide bond" evidence="6">
    <location>
        <begin position="387"/>
        <end position="399"/>
    </location>
</feature>
<dbReference type="Pfam" id="PF00052">
    <property type="entry name" value="Laminin_B"/>
    <property type="match status" value="1"/>
</dbReference>
<feature type="disulfide bond" evidence="6">
    <location>
        <begin position="408"/>
        <end position="417"/>
    </location>
</feature>
<dbReference type="InterPro" id="IPR000742">
    <property type="entry name" value="EGF"/>
</dbReference>
<dbReference type="InterPro" id="IPR000034">
    <property type="entry name" value="Laminin_IV"/>
</dbReference>